<accession>A0A1F5G6L8</accession>
<comment type="caution">
    <text evidence="2">The sequence shown here is derived from an EMBL/GenBank/DDBJ whole genome shotgun (WGS) entry which is preliminary data.</text>
</comment>
<dbReference type="GO" id="GO:0003676">
    <property type="term" value="F:nucleic acid binding"/>
    <property type="evidence" value="ECO:0007669"/>
    <property type="project" value="InterPro"/>
</dbReference>
<dbReference type="InterPro" id="IPR036397">
    <property type="entry name" value="RNaseH_sf"/>
</dbReference>
<dbReference type="CDD" id="cd09279">
    <property type="entry name" value="RNase_HI_like"/>
    <property type="match status" value="1"/>
</dbReference>
<dbReference type="PANTHER" id="PTHR46387:SF2">
    <property type="entry name" value="RIBONUCLEASE HI"/>
    <property type="match status" value="1"/>
</dbReference>
<reference evidence="2 3" key="1">
    <citation type="journal article" date="2016" name="Nat. Commun.">
        <title>Thousands of microbial genomes shed light on interconnected biogeochemical processes in an aquifer system.</title>
        <authorList>
            <person name="Anantharaman K."/>
            <person name="Brown C.T."/>
            <person name="Hug L.A."/>
            <person name="Sharon I."/>
            <person name="Castelle C.J."/>
            <person name="Probst A.J."/>
            <person name="Thomas B.C."/>
            <person name="Singh A."/>
            <person name="Wilkins M.J."/>
            <person name="Karaoz U."/>
            <person name="Brodie E.L."/>
            <person name="Williams K.H."/>
            <person name="Hubbard S.S."/>
            <person name="Banfield J.F."/>
        </authorList>
    </citation>
    <scope>NUCLEOTIDE SEQUENCE [LARGE SCALE GENOMIC DNA]</scope>
</reference>
<name>A0A1F5G6L8_9BACT</name>
<sequence>MNMLNIFCDGGARGNPGPAAYGFVIKENGKTIKKEGKTLGIATNNFAEYTAVIEALKWLLDGYEGQDLNFFLDSQLVASQLSGIYKVKNAQIRELVLKVKNLETSFGQIKYMYIPREQNKEADAMVNRALDSELVIRN</sequence>
<dbReference type="PANTHER" id="PTHR46387">
    <property type="entry name" value="POLYNUCLEOTIDYL TRANSFERASE, RIBONUCLEASE H-LIKE SUPERFAMILY PROTEIN"/>
    <property type="match status" value="1"/>
</dbReference>
<proteinExistence type="predicted"/>
<dbReference type="STRING" id="1797711.A2870_04150"/>
<dbReference type="EMBL" id="MFAZ01000012">
    <property type="protein sequence ID" value="OGD87513.1"/>
    <property type="molecule type" value="Genomic_DNA"/>
</dbReference>
<evidence type="ECO:0000313" key="2">
    <source>
        <dbReference type="EMBL" id="OGD87513.1"/>
    </source>
</evidence>
<protein>
    <recommendedName>
        <fullName evidence="1">RNase H type-1 domain-containing protein</fullName>
    </recommendedName>
</protein>
<dbReference type="Proteomes" id="UP000179102">
    <property type="component" value="Unassembled WGS sequence"/>
</dbReference>
<dbReference type="Gene3D" id="3.30.420.10">
    <property type="entry name" value="Ribonuclease H-like superfamily/Ribonuclease H"/>
    <property type="match status" value="1"/>
</dbReference>
<dbReference type="PROSITE" id="PS50879">
    <property type="entry name" value="RNASE_H_1"/>
    <property type="match status" value="1"/>
</dbReference>
<dbReference type="InterPro" id="IPR012337">
    <property type="entry name" value="RNaseH-like_sf"/>
</dbReference>
<organism evidence="2 3">
    <name type="scientific">Candidatus Curtissbacteria bacterium RIFCSPHIGHO2_01_FULL_41_11</name>
    <dbReference type="NCBI Taxonomy" id="1797711"/>
    <lineage>
        <taxon>Bacteria</taxon>
        <taxon>Candidatus Curtissiibacteriota</taxon>
    </lineage>
</organism>
<dbReference type="Pfam" id="PF13456">
    <property type="entry name" value="RVT_3"/>
    <property type="match status" value="1"/>
</dbReference>
<gene>
    <name evidence="2" type="ORF">A2870_04150</name>
</gene>
<dbReference type="AlphaFoldDB" id="A0A1F5G6L8"/>
<evidence type="ECO:0000313" key="3">
    <source>
        <dbReference type="Proteomes" id="UP000179102"/>
    </source>
</evidence>
<dbReference type="InterPro" id="IPR002156">
    <property type="entry name" value="RNaseH_domain"/>
</dbReference>
<dbReference type="GO" id="GO:0004523">
    <property type="term" value="F:RNA-DNA hybrid ribonuclease activity"/>
    <property type="evidence" value="ECO:0007669"/>
    <property type="project" value="InterPro"/>
</dbReference>
<dbReference type="SUPFAM" id="SSF53098">
    <property type="entry name" value="Ribonuclease H-like"/>
    <property type="match status" value="1"/>
</dbReference>
<evidence type="ECO:0000259" key="1">
    <source>
        <dbReference type="PROSITE" id="PS50879"/>
    </source>
</evidence>
<feature type="domain" description="RNase H type-1" evidence="1">
    <location>
        <begin position="1"/>
        <end position="131"/>
    </location>
</feature>